<proteinExistence type="predicted"/>
<dbReference type="PROSITE" id="PS50297">
    <property type="entry name" value="ANK_REP_REGION"/>
    <property type="match status" value="1"/>
</dbReference>
<keyword evidence="1" id="KW-0677">Repeat</keyword>
<keyword evidence="2 3" id="KW-0040">ANK repeat</keyword>
<feature type="repeat" description="ANK" evidence="3">
    <location>
        <begin position="75"/>
        <end position="107"/>
    </location>
</feature>
<gene>
    <name evidence="5" type="ORF">MAR_016826</name>
</gene>
<feature type="compositionally biased region" description="Basic and acidic residues" evidence="4">
    <location>
        <begin position="167"/>
        <end position="192"/>
    </location>
</feature>
<dbReference type="SMART" id="SM00248">
    <property type="entry name" value="ANK"/>
    <property type="match status" value="3"/>
</dbReference>
<evidence type="ECO:0000313" key="5">
    <source>
        <dbReference type="EMBL" id="WAR06868.1"/>
    </source>
</evidence>
<organism evidence="5 6">
    <name type="scientific">Mya arenaria</name>
    <name type="common">Soft-shell clam</name>
    <dbReference type="NCBI Taxonomy" id="6604"/>
    <lineage>
        <taxon>Eukaryota</taxon>
        <taxon>Metazoa</taxon>
        <taxon>Spiralia</taxon>
        <taxon>Lophotrochozoa</taxon>
        <taxon>Mollusca</taxon>
        <taxon>Bivalvia</taxon>
        <taxon>Autobranchia</taxon>
        <taxon>Heteroconchia</taxon>
        <taxon>Euheterodonta</taxon>
        <taxon>Imparidentia</taxon>
        <taxon>Neoheterodontei</taxon>
        <taxon>Myida</taxon>
        <taxon>Myoidea</taxon>
        <taxon>Myidae</taxon>
        <taxon>Mya</taxon>
    </lineage>
</organism>
<evidence type="ECO:0000256" key="1">
    <source>
        <dbReference type="ARBA" id="ARBA00022737"/>
    </source>
</evidence>
<keyword evidence="6" id="KW-1185">Reference proteome</keyword>
<dbReference type="InterPro" id="IPR050776">
    <property type="entry name" value="Ank_Repeat/CDKN_Inhibitor"/>
</dbReference>
<reference evidence="5" key="1">
    <citation type="submission" date="2022-11" db="EMBL/GenBank/DDBJ databases">
        <title>Centuries of genome instability and evolution in soft-shell clam transmissible cancer (bioRxiv).</title>
        <authorList>
            <person name="Hart S.F.M."/>
            <person name="Yonemitsu M.A."/>
            <person name="Giersch R.M."/>
            <person name="Beal B.F."/>
            <person name="Arriagada G."/>
            <person name="Davis B.W."/>
            <person name="Ostrander E.A."/>
            <person name="Goff S.P."/>
            <person name="Metzger M.J."/>
        </authorList>
    </citation>
    <scope>NUCLEOTIDE SEQUENCE</scope>
    <source>
        <strain evidence="5">MELC-2E11</strain>
        <tissue evidence="5">Siphon/mantle</tissue>
    </source>
</reference>
<dbReference type="PROSITE" id="PS50088">
    <property type="entry name" value="ANK_REPEAT"/>
    <property type="match status" value="1"/>
</dbReference>
<dbReference type="SUPFAM" id="SSF48403">
    <property type="entry name" value="Ankyrin repeat"/>
    <property type="match status" value="1"/>
</dbReference>
<dbReference type="PANTHER" id="PTHR24201:SF15">
    <property type="entry name" value="ANKYRIN REPEAT DOMAIN-CONTAINING PROTEIN 66"/>
    <property type="match status" value="1"/>
</dbReference>
<dbReference type="PANTHER" id="PTHR24201">
    <property type="entry name" value="ANK_REP_REGION DOMAIN-CONTAINING PROTEIN"/>
    <property type="match status" value="1"/>
</dbReference>
<name>A0ABY7EA47_MYAAR</name>
<dbReference type="InterPro" id="IPR036770">
    <property type="entry name" value="Ankyrin_rpt-contain_sf"/>
</dbReference>
<accession>A0ABY7EA47</accession>
<dbReference type="EMBL" id="CP111017">
    <property type="protein sequence ID" value="WAR06868.1"/>
    <property type="molecule type" value="Genomic_DNA"/>
</dbReference>
<dbReference type="Proteomes" id="UP001164746">
    <property type="component" value="Chromosome 6"/>
</dbReference>
<dbReference type="Gene3D" id="1.25.40.20">
    <property type="entry name" value="Ankyrin repeat-containing domain"/>
    <property type="match status" value="1"/>
</dbReference>
<evidence type="ECO:0000256" key="3">
    <source>
        <dbReference type="PROSITE-ProRule" id="PRU00023"/>
    </source>
</evidence>
<protein>
    <submittedName>
        <fullName evidence="5">WARA-like protein</fullName>
    </submittedName>
</protein>
<dbReference type="InterPro" id="IPR002110">
    <property type="entry name" value="Ankyrin_rpt"/>
</dbReference>
<sequence length="201" mass="22307">MAGPSNGDRGALGKMFEAVREADIETLTEMLETSSRLNLDQLMDGQHILHVSLDHLDMTQVLLTHGANPNIPDEKGWCPIHYATKRNFVETVMLLLQTGADIDLKTKEENKKEQKSALQIAVEYGAQACEDLLLFACAKIPGKQDGENHDIADGFLDEENPEMPDGVLDKNDEKNVKTPDGLLDKEDEENHKILMRGINDG</sequence>
<evidence type="ECO:0000256" key="2">
    <source>
        <dbReference type="ARBA" id="ARBA00023043"/>
    </source>
</evidence>
<feature type="region of interest" description="Disordered" evidence="4">
    <location>
        <begin position="156"/>
        <end position="201"/>
    </location>
</feature>
<dbReference type="Pfam" id="PF12796">
    <property type="entry name" value="Ank_2"/>
    <property type="match status" value="1"/>
</dbReference>
<evidence type="ECO:0000256" key="4">
    <source>
        <dbReference type="SAM" id="MobiDB-lite"/>
    </source>
</evidence>
<evidence type="ECO:0000313" key="6">
    <source>
        <dbReference type="Proteomes" id="UP001164746"/>
    </source>
</evidence>